<evidence type="ECO:0000313" key="2">
    <source>
        <dbReference type="Proteomes" id="UP001176883"/>
    </source>
</evidence>
<dbReference type="InterPro" id="IPR046037">
    <property type="entry name" value="DUF5995"/>
</dbReference>
<organism evidence="1 2">
    <name type="scientific">Flavivirga aquimarina</name>
    <dbReference type="NCBI Taxonomy" id="2027862"/>
    <lineage>
        <taxon>Bacteria</taxon>
        <taxon>Pseudomonadati</taxon>
        <taxon>Bacteroidota</taxon>
        <taxon>Flavobacteriia</taxon>
        <taxon>Flavobacteriales</taxon>
        <taxon>Flavobacteriaceae</taxon>
        <taxon>Flavivirga</taxon>
    </lineage>
</organism>
<keyword evidence="2" id="KW-1185">Reference proteome</keyword>
<reference evidence="1" key="1">
    <citation type="submission" date="2023-07" db="EMBL/GenBank/DDBJ databases">
        <title>Two novel species in the genus Flavivirga.</title>
        <authorList>
            <person name="Kwon K."/>
        </authorList>
    </citation>
    <scope>NUCLEOTIDE SEQUENCE</scope>
    <source>
        <strain evidence="1">KCTC 52353</strain>
    </source>
</reference>
<name>A0ABT8W9X2_9FLAO</name>
<sequence>MTAKTINEVIENLEQIIQQSIKEESTLGYFAALYQNVTINIKEKIGTNYFDDDKRMEQLDVIFANRYLAAYSKYKEEKEVTKSWAIAFKSSTNSMLIVLQHLLLGMNAHINLDLGIAASEVTDAKTIKLLESDFNKINELLATLVGEVQKDLAEIWPTLLKILKFTKKVDDFLINFSMKLARDKAWEFANQLVKGDGEQKEKLIELKDLEVSKLSEKIINPGILVKLLFIIIRIGERGKPSDKTKKLEKLIENKLNNH</sequence>
<proteinExistence type="predicted"/>
<accession>A0ABT8W9X2</accession>
<dbReference type="Pfam" id="PF19458">
    <property type="entry name" value="DUF5995"/>
    <property type="match status" value="1"/>
</dbReference>
<gene>
    <name evidence="1" type="ORF">Q4Q35_08515</name>
</gene>
<dbReference type="EMBL" id="JAUOEK010000093">
    <property type="protein sequence ID" value="MDO5969849.1"/>
    <property type="molecule type" value="Genomic_DNA"/>
</dbReference>
<evidence type="ECO:0000313" key="1">
    <source>
        <dbReference type="EMBL" id="MDO5969849.1"/>
    </source>
</evidence>
<dbReference type="Proteomes" id="UP001176883">
    <property type="component" value="Unassembled WGS sequence"/>
</dbReference>
<dbReference type="RefSeq" id="WP_303277544.1">
    <property type="nucleotide sequence ID" value="NZ_JAUOEK010000093.1"/>
</dbReference>
<protein>
    <submittedName>
        <fullName evidence="1">DUF5995 family protein</fullName>
    </submittedName>
</protein>
<comment type="caution">
    <text evidence="1">The sequence shown here is derived from an EMBL/GenBank/DDBJ whole genome shotgun (WGS) entry which is preliminary data.</text>
</comment>